<sequence length="273" mass="30227">MSKKWILGLLLAISVLVLGACSDDAEESQEENNNEDEAAQEETTEEEAGEEESGEEAAPEGEAGTQQPEMPEPDLEGIPDVVASVNDEEITKEEFEQTYSMQFQQAMARAQMSGQEVDQDQLKTQIAESMVGQELVIQEANNSGIEATDEQIDQTLTELAQQNGLETKDEFITALGDQGMDEEEVMSQVETQVKVDELVSNEAGDTEITEEELRETYDELVAGQEQGGEDVEIPEFEEVKPNIEDQLKQQKEAEAFQSLVDKLREDADVTINL</sequence>
<dbReference type="RefSeq" id="WP_114352059.1">
    <property type="nucleotide sequence ID" value="NZ_QPJJ01000003.1"/>
</dbReference>
<protein>
    <recommendedName>
        <fullName evidence="2">peptidylprolyl isomerase</fullName>
        <ecNumber evidence="2">5.2.1.8</ecNumber>
    </recommendedName>
</protein>
<dbReference type="EMBL" id="QPJJ01000003">
    <property type="protein sequence ID" value="RCW74958.1"/>
    <property type="molecule type" value="Genomic_DNA"/>
</dbReference>
<evidence type="ECO:0000313" key="8">
    <source>
        <dbReference type="EMBL" id="RCW74958.1"/>
    </source>
</evidence>
<feature type="compositionally biased region" description="Acidic residues" evidence="6">
    <location>
        <begin position="23"/>
        <end position="59"/>
    </location>
</feature>
<dbReference type="EC" id="5.2.1.8" evidence="2"/>
<dbReference type="InterPro" id="IPR027304">
    <property type="entry name" value="Trigger_fact/SurA_dom_sf"/>
</dbReference>
<dbReference type="Pfam" id="PF13624">
    <property type="entry name" value="SurA_N_3"/>
    <property type="match status" value="1"/>
</dbReference>
<organism evidence="8 9">
    <name type="scientific">Saliterribacillus persicus</name>
    <dbReference type="NCBI Taxonomy" id="930114"/>
    <lineage>
        <taxon>Bacteria</taxon>
        <taxon>Bacillati</taxon>
        <taxon>Bacillota</taxon>
        <taxon>Bacilli</taxon>
        <taxon>Bacillales</taxon>
        <taxon>Bacillaceae</taxon>
        <taxon>Saliterribacillus</taxon>
    </lineage>
</organism>
<dbReference type="SUPFAM" id="SSF109998">
    <property type="entry name" value="Triger factor/SurA peptide-binding domain-like"/>
    <property type="match status" value="1"/>
</dbReference>
<evidence type="ECO:0000256" key="6">
    <source>
        <dbReference type="SAM" id="MobiDB-lite"/>
    </source>
</evidence>
<feature type="chain" id="PRO_5038644341" description="peptidylprolyl isomerase" evidence="7">
    <location>
        <begin position="20"/>
        <end position="273"/>
    </location>
</feature>
<evidence type="ECO:0000256" key="4">
    <source>
        <dbReference type="ARBA" id="ARBA00023110"/>
    </source>
</evidence>
<dbReference type="OrthoDB" id="4775280at2"/>
<dbReference type="PANTHER" id="PTHR47245:SF1">
    <property type="entry name" value="FOLDASE PROTEIN PRSA"/>
    <property type="match status" value="1"/>
</dbReference>
<name>A0A368Y6H1_9BACI</name>
<comment type="caution">
    <text evidence="8">The sequence shown here is derived from an EMBL/GenBank/DDBJ whole genome shotgun (WGS) entry which is preliminary data.</text>
</comment>
<keyword evidence="9" id="KW-1185">Reference proteome</keyword>
<feature type="signal peptide" evidence="7">
    <location>
        <begin position="1"/>
        <end position="19"/>
    </location>
</feature>
<comment type="catalytic activity">
    <reaction evidence="1">
        <text>[protein]-peptidylproline (omega=180) = [protein]-peptidylproline (omega=0)</text>
        <dbReference type="Rhea" id="RHEA:16237"/>
        <dbReference type="Rhea" id="RHEA-COMP:10747"/>
        <dbReference type="Rhea" id="RHEA-COMP:10748"/>
        <dbReference type="ChEBI" id="CHEBI:83833"/>
        <dbReference type="ChEBI" id="CHEBI:83834"/>
        <dbReference type="EC" id="5.2.1.8"/>
    </reaction>
</comment>
<dbReference type="InterPro" id="IPR050245">
    <property type="entry name" value="PrsA_foldase"/>
</dbReference>
<dbReference type="Gene3D" id="1.10.4030.10">
    <property type="entry name" value="Porin chaperone SurA, peptide-binding domain"/>
    <property type="match status" value="1"/>
</dbReference>
<evidence type="ECO:0000256" key="1">
    <source>
        <dbReference type="ARBA" id="ARBA00000971"/>
    </source>
</evidence>
<proteinExistence type="predicted"/>
<evidence type="ECO:0000256" key="7">
    <source>
        <dbReference type="SAM" id="SignalP"/>
    </source>
</evidence>
<gene>
    <name evidence="8" type="ORF">DFR57_103255</name>
</gene>
<evidence type="ECO:0000256" key="5">
    <source>
        <dbReference type="ARBA" id="ARBA00023235"/>
    </source>
</evidence>
<dbReference type="AlphaFoldDB" id="A0A368Y6H1"/>
<feature type="region of interest" description="Disordered" evidence="6">
    <location>
        <begin position="23"/>
        <end position="86"/>
    </location>
</feature>
<evidence type="ECO:0000256" key="2">
    <source>
        <dbReference type="ARBA" id="ARBA00013194"/>
    </source>
</evidence>
<dbReference type="PROSITE" id="PS51257">
    <property type="entry name" value="PROKAR_LIPOPROTEIN"/>
    <property type="match status" value="1"/>
</dbReference>
<keyword evidence="3 7" id="KW-0732">Signal</keyword>
<evidence type="ECO:0000313" key="9">
    <source>
        <dbReference type="Proteomes" id="UP000252585"/>
    </source>
</evidence>
<dbReference type="GO" id="GO:0003755">
    <property type="term" value="F:peptidyl-prolyl cis-trans isomerase activity"/>
    <property type="evidence" value="ECO:0007669"/>
    <property type="project" value="UniProtKB-KW"/>
</dbReference>
<evidence type="ECO:0000256" key="3">
    <source>
        <dbReference type="ARBA" id="ARBA00022729"/>
    </source>
</evidence>
<keyword evidence="4" id="KW-0697">Rotamase</keyword>
<dbReference type="Proteomes" id="UP000252585">
    <property type="component" value="Unassembled WGS sequence"/>
</dbReference>
<dbReference type="PANTHER" id="PTHR47245">
    <property type="entry name" value="PEPTIDYLPROLYL ISOMERASE"/>
    <property type="match status" value="1"/>
</dbReference>
<keyword evidence="5 8" id="KW-0413">Isomerase</keyword>
<reference evidence="8 9" key="1">
    <citation type="submission" date="2018-07" db="EMBL/GenBank/DDBJ databases">
        <title>Genomic Encyclopedia of Type Strains, Phase IV (KMG-IV): sequencing the most valuable type-strain genomes for metagenomic binning, comparative biology and taxonomic classification.</title>
        <authorList>
            <person name="Goeker M."/>
        </authorList>
    </citation>
    <scope>NUCLEOTIDE SEQUENCE [LARGE SCALE GENOMIC DNA]</scope>
    <source>
        <strain evidence="8 9">DSM 27696</strain>
    </source>
</reference>
<accession>A0A368Y6H1</accession>